<dbReference type="InterPro" id="IPR036097">
    <property type="entry name" value="HisK_dim/P_sf"/>
</dbReference>
<keyword evidence="8" id="KW-0812">Transmembrane</keyword>
<keyword evidence="3" id="KW-0597">Phosphoprotein</keyword>
<evidence type="ECO:0000256" key="5">
    <source>
        <dbReference type="ARBA" id="ARBA00022777"/>
    </source>
</evidence>
<dbReference type="SUPFAM" id="SSF55874">
    <property type="entry name" value="ATPase domain of HSP90 chaperone/DNA topoisomerase II/histidine kinase"/>
    <property type="match status" value="1"/>
</dbReference>
<evidence type="ECO:0000256" key="8">
    <source>
        <dbReference type="SAM" id="Phobius"/>
    </source>
</evidence>
<dbReference type="SMART" id="SM00387">
    <property type="entry name" value="HATPase_c"/>
    <property type="match status" value="1"/>
</dbReference>
<feature type="transmembrane region" description="Helical" evidence="8">
    <location>
        <begin position="12"/>
        <end position="30"/>
    </location>
</feature>
<evidence type="ECO:0000256" key="6">
    <source>
        <dbReference type="ARBA" id="ARBA00023012"/>
    </source>
</evidence>
<proteinExistence type="predicted"/>
<keyword evidence="5 10" id="KW-0418">Kinase</keyword>
<comment type="catalytic activity">
    <reaction evidence="1">
        <text>ATP + protein L-histidine = ADP + protein N-phospho-L-histidine.</text>
        <dbReference type="EC" id="2.7.13.3"/>
    </reaction>
</comment>
<dbReference type="Pfam" id="PF13181">
    <property type="entry name" value="TPR_8"/>
    <property type="match status" value="1"/>
</dbReference>
<dbReference type="GO" id="GO:0000155">
    <property type="term" value="F:phosphorelay sensor kinase activity"/>
    <property type="evidence" value="ECO:0007669"/>
    <property type="project" value="InterPro"/>
</dbReference>
<gene>
    <name evidence="10" type="ORF">C8P68_103190</name>
</gene>
<dbReference type="Gene3D" id="1.25.40.10">
    <property type="entry name" value="Tetratricopeptide repeat domain"/>
    <property type="match status" value="2"/>
</dbReference>
<evidence type="ECO:0000256" key="1">
    <source>
        <dbReference type="ARBA" id="ARBA00000085"/>
    </source>
</evidence>
<dbReference type="SMART" id="SM00388">
    <property type="entry name" value="HisKA"/>
    <property type="match status" value="1"/>
</dbReference>
<feature type="domain" description="Histidine kinase" evidence="9">
    <location>
        <begin position="480"/>
        <end position="695"/>
    </location>
</feature>
<dbReference type="InterPro" id="IPR050736">
    <property type="entry name" value="Sensor_HK_Regulatory"/>
</dbReference>
<evidence type="ECO:0000313" key="10">
    <source>
        <dbReference type="EMBL" id="PTQ98031.1"/>
    </source>
</evidence>
<evidence type="ECO:0000313" key="11">
    <source>
        <dbReference type="Proteomes" id="UP000244168"/>
    </source>
</evidence>
<protein>
    <recommendedName>
        <fullName evidence="2">histidine kinase</fullName>
        <ecNumber evidence="2">2.7.13.3</ecNumber>
    </recommendedName>
</protein>
<dbReference type="CDD" id="cd00082">
    <property type="entry name" value="HisKA"/>
    <property type="match status" value="1"/>
</dbReference>
<dbReference type="InterPro" id="IPR003661">
    <property type="entry name" value="HisK_dim/P_dom"/>
</dbReference>
<dbReference type="SUPFAM" id="SSF47384">
    <property type="entry name" value="Homodimeric domain of signal transducing histidine kinase"/>
    <property type="match status" value="1"/>
</dbReference>
<keyword evidence="11" id="KW-1185">Reference proteome</keyword>
<dbReference type="Gene3D" id="1.10.287.130">
    <property type="match status" value="1"/>
</dbReference>
<keyword evidence="4" id="KW-0808">Transferase</keyword>
<reference evidence="10 11" key="1">
    <citation type="submission" date="2018-04" db="EMBL/GenBank/DDBJ databases">
        <title>Genomic Encyclopedia of Archaeal and Bacterial Type Strains, Phase II (KMG-II): from individual species to whole genera.</title>
        <authorList>
            <person name="Goeker M."/>
        </authorList>
    </citation>
    <scope>NUCLEOTIDE SEQUENCE [LARGE SCALE GENOMIC DNA]</scope>
    <source>
        <strain evidence="10 11">DSM 26809</strain>
    </source>
</reference>
<dbReference type="CDD" id="cd00075">
    <property type="entry name" value="HATPase"/>
    <property type="match status" value="1"/>
</dbReference>
<dbReference type="AlphaFoldDB" id="A0A2T5JAY2"/>
<dbReference type="InterPro" id="IPR019734">
    <property type="entry name" value="TPR_rpt"/>
</dbReference>
<name>A0A2T5JAY2_9SPHI</name>
<dbReference type="SMART" id="SM00028">
    <property type="entry name" value="TPR"/>
    <property type="match status" value="4"/>
</dbReference>
<dbReference type="OrthoDB" id="9810447at2"/>
<dbReference type="InterPro" id="IPR005467">
    <property type="entry name" value="His_kinase_dom"/>
</dbReference>
<organism evidence="10 11">
    <name type="scientific">Mucilaginibacter yixingensis</name>
    <dbReference type="NCBI Taxonomy" id="1295612"/>
    <lineage>
        <taxon>Bacteria</taxon>
        <taxon>Pseudomonadati</taxon>
        <taxon>Bacteroidota</taxon>
        <taxon>Sphingobacteriia</taxon>
        <taxon>Sphingobacteriales</taxon>
        <taxon>Sphingobacteriaceae</taxon>
        <taxon>Mucilaginibacter</taxon>
    </lineage>
</organism>
<dbReference type="InterPro" id="IPR004358">
    <property type="entry name" value="Sig_transdc_His_kin-like_C"/>
</dbReference>
<keyword evidence="6" id="KW-0902">Two-component regulatory system</keyword>
<evidence type="ECO:0000256" key="3">
    <source>
        <dbReference type="ARBA" id="ARBA00022553"/>
    </source>
</evidence>
<dbReference type="PANTHER" id="PTHR43711:SF31">
    <property type="entry name" value="HISTIDINE KINASE"/>
    <property type="match status" value="1"/>
</dbReference>
<comment type="caution">
    <text evidence="10">The sequence shown here is derived from an EMBL/GenBank/DDBJ whole genome shotgun (WGS) entry which is preliminary data.</text>
</comment>
<dbReference type="Gene3D" id="3.30.565.10">
    <property type="entry name" value="Histidine kinase-like ATPase, C-terminal domain"/>
    <property type="match status" value="1"/>
</dbReference>
<dbReference type="EC" id="2.7.13.3" evidence="2"/>
<evidence type="ECO:0000256" key="4">
    <source>
        <dbReference type="ARBA" id="ARBA00022679"/>
    </source>
</evidence>
<keyword evidence="8" id="KW-0472">Membrane</keyword>
<sequence length="705" mass="80586">MLPNPVQKPARLLQPFSLITGLCLLTVAIISSCNSKRDYNYEFSKGFKPVFDSVSHLYEQNRLKEGMHYLDSSVQNLSNLTVADRFRIYSIRHYYYSKTQQKPEKALAYADSMLLLIENTPEKSRYSTFYAEANFARGDALFDLERYTESYNSYYKGYLIGKNDFNNCTLSDYTYRMGMITYKQGNYKYAIKYFKQSFDQNQQCKGEFIMFYRQQEVLDNIALSYRNNKQLDSAEVYFHKALQFIDEGGAPYLEARKEVLNVAKAVIYGNMADVLSKQGHIAEAIDMLTKSIDVNIRKGNDNHDAELSEIRLGQLYLSQKDFGQLKSLLEKLRAQLESAPSADVDAGYNLLTGNYYKAINNQAAALPFVERYHQIKDSLTEDNRVLKANNVNERMADLEKQYQIVSLQNRQRIYVYASVIFICMSTIIILLIYRNWRRSNTENIMISALNEKITAQKTDLEKTLDELELSSQEKDRILRTVAHDLRNPLGGIASLTSAMIEDTDYTAEQVELLKIVKETAHDSLELINEILEATNSSNNELTKQPVDINSLLNNSVELMRFKAAEKNQKIMLQTLDTPEELMISREKIWRVISNLISNAIKFSPIGAVIKVEIARTNGGVCISVNDRGIGIPEESKSKIFNMFTDAKRPGTLGEKSFGLGLSICRQIIERHNGKIWFESNTADGTTFFIQLDKVDAPANLIYSKQ</sequence>
<dbReference type="PROSITE" id="PS50005">
    <property type="entry name" value="TPR"/>
    <property type="match status" value="1"/>
</dbReference>
<feature type="repeat" description="TPR" evidence="7">
    <location>
        <begin position="171"/>
        <end position="204"/>
    </location>
</feature>
<dbReference type="Pfam" id="PF00512">
    <property type="entry name" value="HisKA"/>
    <property type="match status" value="1"/>
</dbReference>
<dbReference type="Pfam" id="PF13374">
    <property type="entry name" value="TPR_10"/>
    <property type="match status" value="1"/>
</dbReference>
<dbReference type="Pfam" id="PF02518">
    <property type="entry name" value="HATPase_c"/>
    <property type="match status" value="1"/>
</dbReference>
<accession>A0A2T5JAY2</accession>
<dbReference type="EMBL" id="QAOQ01000003">
    <property type="protein sequence ID" value="PTQ98031.1"/>
    <property type="molecule type" value="Genomic_DNA"/>
</dbReference>
<keyword evidence="7" id="KW-0802">TPR repeat</keyword>
<dbReference type="FunFam" id="3.30.565.10:FF:000006">
    <property type="entry name" value="Sensor histidine kinase WalK"/>
    <property type="match status" value="1"/>
</dbReference>
<dbReference type="Proteomes" id="UP000244168">
    <property type="component" value="Unassembled WGS sequence"/>
</dbReference>
<dbReference type="PRINTS" id="PR00344">
    <property type="entry name" value="BCTRLSENSOR"/>
</dbReference>
<dbReference type="PANTHER" id="PTHR43711">
    <property type="entry name" value="TWO-COMPONENT HISTIDINE KINASE"/>
    <property type="match status" value="1"/>
</dbReference>
<dbReference type="InterPro" id="IPR036890">
    <property type="entry name" value="HATPase_C_sf"/>
</dbReference>
<dbReference type="SUPFAM" id="SSF48452">
    <property type="entry name" value="TPR-like"/>
    <property type="match status" value="2"/>
</dbReference>
<dbReference type="PROSITE" id="PS50109">
    <property type="entry name" value="HIS_KIN"/>
    <property type="match status" value="1"/>
</dbReference>
<keyword evidence="8" id="KW-1133">Transmembrane helix</keyword>
<dbReference type="InterPro" id="IPR011990">
    <property type="entry name" value="TPR-like_helical_dom_sf"/>
</dbReference>
<evidence type="ECO:0000256" key="2">
    <source>
        <dbReference type="ARBA" id="ARBA00012438"/>
    </source>
</evidence>
<dbReference type="InterPro" id="IPR003594">
    <property type="entry name" value="HATPase_dom"/>
</dbReference>
<evidence type="ECO:0000256" key="7">
    <source>
        <dbReference type="PROSITE-ProRule" id="PRU00339"/>
    </source>
</evidence>
<evidence type="ECO:0000259" key="9">
    <source>
        <dbReference type="PROSITE" id="PS50109"/>
    </source>
</evidence>
<feature type="transmembrane region" description="Helical" evidence="8">
    <location>
        <begin position="413"/>
        <end position="433"/>
    </location>
</feature>